<evidence type="ECO:0000256" key="16">
    <source>
        <dbReference type="ARBA" id="ARBA00047632"/>
    </source>
</evidence>
<dbReference type="GO" id="GO:0051301">
    <property type="term" value="P:cell division"/>
    <property type="evidence" value="ECO:0007669"/>
    <property type="project" value="UniProtKB-KW"/>
</dbReference>
<feature type="chain" id="PRO_5038966840" description="UDP-N-acetylmuramoylalanine--D-glutamate ligase" evidence="19">
    <location>
        <begin position="26"/>
        <end position="446"/>
    </location>
</feature>
<evidence type="ECO:0000256" key="8">
    <source>
        <dbReference type="ARBA" id="ARBA00022598"/>
    </source>
</evidence>
<feature type="binding site" evidence="17">
    <location>
        <begin position="118"/>
        <end position="124"/>
    </location>
    <ligand>
        <name>ATP</name>
        <dbReference type="ChEBI" id="CHEBI:30616"/>
    </ligand>
</feature>
<evidence type="ECO:0000313" key="23">
    <source>
        <dbReference type="Proteomes" id="UP000187608"/>
    </source>
</evidence>
<dbReference type="Pfam" id="PF21799">
    <property type="entry name" value="MurD-like_N"/>
    <property type="match status" value="1"/>
</dbReference>
<feature type="domain" description="Mur ligase central" evidence="21">
    <location>
        <begin position="116"/>
        <end position="289"/>
    </location>
</feature>
<keyword evidence="17 18" id="KW-0132">Cell division</keyword>
<accession>A0A1N7ILH6</accession>
<keyword evidence="8 17" id="KW-0436">Ligase</keyword>
<evidence type="ECO:0000256" key="11">
    <source>
        <dbReference type="ARBA" id="ARBA00022960"/>
    </source>
</evidence>
<evidence type="ECO:0000256" key="9">
    <source>
        <dbReference type="ARBA" id="ARBA00022741"/>
    </source>
</evidence>
<evidence type="ECO:0000259" key="20">
    <source>
        <dbReference type="Pfam" id="PF02875"/>
    </source>
</evidence>
<dbReference type="UniPathway" id="UPA00219"/>
<proteinExistence type="inferred from homology"/>
<dbReference type="Gene3D" id="3.90.190.20">
    <property type="entry name" value="Mur ligase, C-terminal domain"/>
    <property type="match status" value="1"/>
</dbReference>
<comment type="function">
    <text evidence="1 17 18">Cell wall formation. Catalyzes the addition of glutamate to the nucleotide precursor UDP-N-acetylmuramoyl-L-alanine (UMA).</text>
</comment>
<dbReference type="NCBIfam" id="TIGR01087">
    <property type="entry name" value="murD"/>
    <property type="match status" value="1"/>
</dbReference>
<feature type="domain" description="Mur ligase C-terminal" evidence="20">
    <location>
        <begin position="311"/>
        <end position="423"/>
    </location>
</feature>
<dbReference type="Pfam" id="PF08245">
    <property type="entry name" value="Mur_ligase_M"/>
    <property type="match status" value="1"/>
</dbReference>
<evidence type="ECO:0000256" key="19">
    <source>
        <dbReference type="SAM" id="SignalP"/>
    </source>
</evidence>
<evidence type="ECO:0000256" key="10">
    <source>
        <dbReference type="ARBA" id="ARBA00022840"/>
    </source>
</evidence>
<name>A0A1N7ILH6_9BACI</name>
<keyword evidence="12 17" id="KW-0573">Peptidoglycan synthesis</keyword>
<evidence type="ECO:0000256" key="14">
    <source>
        <dbReference type="ARBA" id="ARBA00030398"/>
    </source>
</evidence>
<dbReference type="InterPro" id="IPR005762">
    <property type="entry name" value="MurD"/>
</dbReference>
<keyword evidence="10 17" id="KW-0067">ATP-binding</keyword>
<keyword evidence="7 17" id="KW-0963">Cytoplasm</keyword>
<dbReference type="Proteomes" id="UP000187608">
    <property type="component" value="Unassembled WGS sequence"/>
</dbReference>
<evidence type="ECO:0000256" key="18">
    <source>
        <dbReference type="RuleBase" id="RU003664"/>
    </source>
</evidence>
<dbReference type="InterPro" id="IPR036565">
    <property type="entry name" value="Mur-like_cat_sf"/>
</dbReference>
<dbReference type="Gene3D" id="3.40.1190.10">
    <property type="entry name" value="Mur-like, catalytic domain"/>
    <property type="match status" value="1"/>
</dbReference>
<dbReference type="STRING" id="570947.SAMN05421687_101488"/>
<keyword evidence="19" id="KW-0732">Signal</keyword>
<evidence type="ECO:0000256" key="4">
    <source>
        <dbReference type="ARBA" id="ARBA00010416"/>
    </source>
</evidence>
<evidence type="ECO:0000256" key="2">
    <source>
        <dbReference type="ARBA" id="ARBA00004496"/>
    </source>
</evidence>
<dbReference type="SUPFAM" id="SSF51984">
    <property type="entry name" value="MurCD N-terminal domain"/>
    <property type="match status" value="1"/>
</dbReference>
<dbReference type="GO" id="GO:0005737">
    <property type="term" value="C:cytoplasm"/>
    <property type="evidence" value="ECO:0007669"/>
    <property type="project" value="UniProtKB-SubCell"/>
</dbReference>
<dbReference type="GO" id="GO:0008764">
    <property type="term" value="F:UDP-N-acetylmuramoylalanine-D-glutamate ligase activity"/>
    <property type="evidence" value="ECO:0007669"/>
    <property type="project" value="UniProtKB-UniRule"/>
</dbReference>
<evidence type="ECO:0000256" key="6">
    <source>
        <dbReference type="ARBA" id="ARBA00015655"/>
    </source>
</evidence>
<dbReference type="EC" id="6.3.2.9" evidence="5 17"/>
<evidence type="ECO:0000259" key="21">
    <source>
        <dbReference type="Pfam" id="PF08245"/>
    </source>
</evidence>
<dbReference type="GO" id="GO:0008360">
    <property type="term" value="P:regulation of cell shape"/>
    <property type="evidence" value="ECO:0007669"/>
    <property type="project" value="UniProtKB-KW"/>
</dbReference>
<organism evidence="22 23">
    <name type="scientific">Salimicrobium flavidum</name>
    <dbReference type="NCBI Taxonomy" id="570947"/>
    <lineage>
        <taxon>Bacteria</taxon>
        <taxon>Bacillati</taxon>
        <taxon>Bacillota</taxon>
        <taxon>Bacilli</taxon>
        <taxon>Bacillales</taxon>
        <taxon>Bacillaceae</taxon>
        <taxon>Salimicrobium</taxon>
    </lineage>
</organism>
<dbReference type="InterPro" id="IPR036615">
    <property type="entry name" value="Mur_ligase_C_dom_sf"/>
</dbReference>
<keyword evidence="23" id="KW-1185">Reference proteome</keyword>
<keyword evidence="13 17" id="KW-0961">Cell wall biogenesis/degradation</keyword>
<protein>
    <recommendedName>
        <fullName evidence="6 17">UDP-N-acetylmuramoylalanine--D-glutamate ligase</fullName>
        <ecNumber evidence="5 17">6.3.2.9</ecNumber>
    </recommendedName>
    <alternativeName>
        <fullName evidence="15 17">D-glutamic acid-adding enzyme</fullName>
    </alternativeName>
    <alternativeName>
        <fullName evidence="14 17">UDP-N-acetylmuramoyl-L-alanyl-D-glutamate synthetase</fullName>
    </alternativeName>
</protein>
<dbReference type="InterPro" id="IPR004101">
    <property type="entry name" value="Mur_ligase_C"/>
</dbReference>
<dbReference type="SUPFAM" id="SSF53623">
    <property type="entry name" value="MurD-like peptide ligases, catalytic domain"/>
    <property type="match status" value="1"/>
</dbReference>
<dbReference type="GO" id="GO:0005524">
    <property type="term" value="F:ATP binding"/>
    <property type="evidence" value="ECO:0007669"/>
    <property type="project" value="UniProtKB-UniRule"/>
</dbReference>
<keyword evidence="11 17" id="KW-0133">Cell shape</keyword>
<dbReference type="GO" id="GO:0071555">
    <property type="term" value="P:cell wall organization"/>
    <property type="evidence" value="ECO:0007669"/>
    <property type="project" value="UniProtKB-KW"/>
</dbReference>
<comment type="catalytic activity">
    <reaction evidence="16 17 18">
        <text>UDP-N-acetyl-alpha-D-muramoyl-L-alanine + D-glutamate + ATP = UDP-N-acetyl-alpha-D-muramoyl-L-alanyl-D-glutamate + ADP + phosphate + H(+)</text>
        <dbReference type="Rhea" id="RHEA:16429"/>
        <dbReference type="ChEBI" id="CHEBI:15378"/>
        <dbReference type="ChEBI" id="CHEBI:29986"/>
        <dbReference type="ChEBI" id="CHEBI:30616"/>
        <dbReference type="ChEBI" id="CHEBI:43474"/>
        <dbReference type="ChEBI" id="CHEBI:83898"/>
        <dbReference type="ChEBI" id="CHEBI:83900"/>
        <dbReference type="ChEBI" id="CHEBI:456216"/>
        <dbReference type="EC" id="6.3.2.9"/>
    </reaction>
</comment>
<evidence type="ECO:0000256" key="13">
    <source>
        <dbReference type="ARBA" id="ARBA00023316"/>
    </source>
</evidence>
<comment type="pathway">
    <text evidence="3 17 18">Cell wall biogenesis; peptidoglycan biosynthesis.</text>
</comment>
<evidence type="ECO:0000256" key="5">
    <source>
        <dbReference type="ARBA" id="ARBA00012212"/>
    </source>
</evidence>
<reference evidence="23" key="1">
    <citation type="submission" date="2017-01" db="EMBL/GenBank/DDBJ databases">
        <authorList>
            <person name="Varghese N."/>
            <person name="Submissions S."/>
        </authorList>
    </citation>
    <scope>NUCLEOTIDE SEQUENCE [LARGE SCALE GENOMIC DNA]</scope>
    <source>
        <strain evidence="23">DSM 23127</strain>
    </source>
</reference>
<evidence type="ECO:0000313" key="22">
    <source>
        <dbReference type="EMBL" id="SIS37924.1"/>
    </source>
</evidence>
<sequence length="446" mass="49163">MKQLKNFPYSSALVVGLAKSGFAAAELLQNSGVKTVVNDLNADEDSEQAVSLKDAGVSLVTGSHPFELLDKAEILVKNPGIPYENEMISEALRREIPVITEVELVSYLHEGKVIGITGSNGKTTTTTLVHRMLEADRKGVYVAGNIGEVACEVAQRTSPEDIMVIELSSFQLLGTINLHVDIAVWLNLFDSHLDYHKTRNNYISAKAKILQNQTSKDKFIYNRNDSTVSPFHQNTFAESVPFTLSYEETGASADTAFIYFNGEIVAEREKIVLVGEHNIQNCLAAVAACKSVGVSNDAIQSVLYSFQGVAHRLQYVDYKHGRYFYNDSKATNIRATSYALEAFEKPVVLLAGGLDRGNSFDELSPYLAGVKRLVLFGETASKLEILAKSLDIPFIRVKSMDEAVTKAYDASEDDEVILLSPACASWDQYRTFEERGDEFINAVLNL</sequence>
<dbReference type="HAMAP" id="MF_00639">
    <property type="entry name" value="MurD"/>
    <property type="match status" value="1"/>
</dbReference>
<dbReference type="GO" id="GO:0009252">
    <property type="term" value="P:peptidoglycan biosynthetic process"/>
    <property type="evidence" value="ECO:0007669"/>
    <property type="project" value="UniProtKB-UniRule"/>
</dbReference>
<dbReference type="Gene3D" id="3.40.50.720">
    <property type="entry name" value="NAD(P)-binding Rossmann-like Domain"/>
    <property type="match status" value="1"/>
</dbReference>
<feature type="signal peptide" evidence="19">
    <location>
        <begin position="1"/>
        <end position="25"/>
    </location>
</feature>
<keyword evidence="17 18" id="KW-0131">Cell cycle</keyword>
<dbReference type="OrthoDB" id="9809796at2"/>
<dbReference type="InterPro" id="IPR013221">
    <property type="entry name" value="Mur_ligase_cen"/>
</dbReference>
<evidence type="ECO:0000256" key="15">
    <source>
        <dbReference type="ARBA" id="ARBA00032324"/>
    </source>
</evidence>
<evidence type="ECO:0000256" key="17">
    <source>
        <dbReference type="HAMAP-Rule" id="MF_00639"/>
    </source>
</evidence>
<evidence type="ECO:0000256" key="12">
    <source>
        <dbReference type="ARBA" id="ARBA00022984"/>
    </source>
</evidence>
<dbReference type="AlphaFoldDB" id="A0A1N7ILH6"/>
<dbReference type="PANTHER" id="PTHR43692">
    <property type="entry name" value="UDP-N-ACETYLMURAMOYLALANINE--D-GLUTAMATE LIGASE"/>
    <property type="match status" value="1"/>
</dbReference>
<keyword evidence="9 17" id="KW-0547">Nucleotide-binding</keyword>
<evidence type="ECO:0000256" key="3">
    <source>
        <dbReference type="ARBA" id="ARBA00004752"/>
    </source>
</evidence>
<gene>
    <name evidence="17" type="primary">murD</name>
    <name evidence="22" type="ORF">SAMN05421687_101488</name>
</gene>
<dbReference type="PANTHER" id="PTHR43692:SF1">
    <property type="entry name" value="UDP-N-ACETYLMURAMOYLALANINE--D-GLUTAMATE LIGASE"/>
    <property type="match status" value="1"/>
</dbReference>
<dbReference type="RefSeq" id="WP_076556746.1">
    <property type="nucleotide sequence ID" value="NZ_FTOC01000001.1"/>
</dbReference>
<comment type="similarity">
    <text evidence="4 17">Belongs to the MurCDEF family.</text>
</comment>
<evidence type="ECO:0000256" key="1">
    <source>
        <dbReference type="ARBA" id="ARBA00002734"/>
    </source>
</evidence>
<comment type="subcellular location">
    <subcellularLocation>
        <location evidence="2 17 18">Cytoplasm</location>
    </subcellularLocation>
</comment>
<dbReference type="SUPFAM" id="SSF53244">
    <property type="entry name" value="MurD-like peptide ligases, peptide-binding domain"/>
    <property type="match status" value="1"/>
</dbReference>
<dbReference type="EMBL" id="FTOC01000001">
    <property type="protein sequence ID" value="SIS37924.1"/>
    <property type="molecule type" value="Genomic_DNA"/>
</dbReference>
<dbReference type="Pfam" id="PF02875">
    <property type="entry name" value="Mur_ligase_C"/>
    <property type="match status" value="1"/>
</dbReference>
<evidence type="ECO:0000256" key="7">
    <source>
        <dbReference type="ARBA" id="ARBA00022490"/>
    </source>
</evidence>